<evidence type="ECO:0000256" key="10">
    <source>
        <dbReference type="ARBA" id="ARBA00023136"/>
    </source>
</evidence>
<keyword evidence="6" id="KW-0999">Mitochondrion inner membrane</keyword>
<dbReference type="GO" id="GO:0022857">
    <property type="term" value="F:transmembrane transporter activity"/>
    <property type="evidence" value="ECO:0000318"/>
    <property type="project" value="GO_Central"/>
</dbReference>
<dbReference type="Proteomes" id="UP000244005">
    <property type="component" value="Unassembled WGS sequence"/>
</dbReference>
<keyword evidence="7" id="KW-0106">Calcium</keyword>
<evidence type="ECO:0000313" key="13">
    <source>
        <dbReference type="EMBL" id="PTQ45082.1"/>
    </source>
</evidence>
<feature type="compositionally biased region" description="Basic and acidic residues" evidence="12">
    <location>
        <begin position="305"/>
        <end position="318"/>
    </location>
</feature>
<reference evidence="14" key="1">
    <citation type="journal article" date="2017" name="Cell">
        <title>Insights into land plant evolution garnered from the Marchantia polymorpha genome.</title>
        <authorList>
            <person name="Bowman J.L."/>
            <person name="Kohchi T."/>
            <person name="Yamato K.T."/>
            <person name="Jenkins J."/>
            <person name="Shu S."/>
            <person name="Ishizaki K."/>
            <person name="Yamaoka S."/>
            <person name="Nishihama R."/>
            <person name="Nakamura Y."/>
            <person name="Berger F."/>
            <person name="Adam C."/>
            <person name="Aki S.S."/>
            <person name="Althoff F."/>
            <person name="Araki T."/>
            <person name="Arteaga-Vazquez M.A."/>
            <person name="Balasubrmanian S."/>
            <person name="Barry K."/>
            <person name="Bauer D."/>
            <person name="Boehm C.R."/>
            <person name="Briginshaw L."/>
            <person name="Caballero-Perez J."/>
            <person name="Catarino B."/>
            <person name="Chen F."/>
            <person name="Chiyoda S."/>
            <person name="Chovatia M."/>
            <person name="Davies K.M."/>
            <person name="Delmans M."/>
            <person name="Demura T."/>
            <person name="Dierschke T."/>
            <person name="Dolan L."/>
            <person name="Dorantes-Acosta A.E."/>
            <person name="Eklund D.M."/>
            <person name="Florent S.N."/>
            <person name="Flores-Sandoval E."/>
            <person name="Fujiyama A."/>
            <person name="Fukuzawa H."/>
            <person name="Galik B."/>
            <person name="Grimanelli D."/>
            <person name="Grimwood J."/>
            <person name="Grossniklaus U."/>
            <person name="Hamada T."/>
            <person name="Haseloff J."/>
            <person name="Hetherington A.J."/>
            <person name="Higo A."/>
            <person name="Hirakawa Y."/>
            <person name="Hundley H.N."/>
            <person name="Ikeda Y."/>
            <person name="Inoue K."/>
            <person name="Inoue S.I."/>
            <person name="Ishida S."/>
            <person name="Jia Q."/>
            <person name="Kakita M."/>
            <person name="Kanazawa T."/>
            <person name="Kawai Y."/>
            <person name="Kawashima T."/>
            <person name="Kennedy M."/>
            <person name="Kinose K."/>
            <person name="Kinoshita T."/>
            <person name="Kohara Y."/>
            <person name="Koide E."/>
            <person name="Komatsu K."/>
            <person name="Kopischke S."/>
            <person name="Kubo M."/>
            <person name="Kyozuka J."/>
            <person name="Lagercrantz U."/>
            <person name="Lin S.S."/>
            <person name="Lindquist E."/>
            <person name="Lipzen A.M."/>
            <person name="Lu C.W."/>
            <person name="De Luna E."/>
            <person name="Martienssen R.A."/>
            <person name="Minamino N."/>
            <person name="Mizutani M."/>
            <person name="Mizutani M."/>
            <person name="Mochizuki N."/>
            <person name="Monte I."/>
            <person name="Mosher R."/>
            <person name="Nagasaki H."/>
            <person name="Nakagami H."/>
            <person name="Naramoto S."/>
            <person name="Nishitani K."/>
            <person name="Ohtani M."/>
            <person name="Okamoto T."/>
            <person name="Okumura M."/>
            <person name="Phillips J."/>
            <person name="Pollak B."/>
            <person name="Reinders A."/>
            <person name="Rovekamp M."/>
            <person name="Sano R."/>
            <person name="Sawa S."/>
            <person name="Schmid M.W."/>
            <person name="Shirakawa M."/>
            <person name="Solano R."/>
            <person name="Spunde A."/>
            <person name="Suetsugu N."/>
            <person name="Sugano S."/>
            <person name="Sugiyama A."/>
            <person name="Sun R."/>
            <person name="Suzuki Y."/>
            <person name="Takenaka M."/>
            <person name="Takezawa D."/>
            <person name="Tomogane H."/>
            <person name="Tsuzuki M."/>
            <person name="Ueda T."/>
            <person name="Umeda M."/>
            <person name="Ward J.M."/>
            <person name="Watanabe Y."/>
            <person name="Yazaki K."/>
            <person name="Yokoyama R."/>
            <person name="Yoshitake Y."/>
            <person name="Yotsui I."/>
            <person name="Zachgo S."/>
            <person name="Schmutz J."/>
        </authorList>
    </citation>
    <scope>NUCLEOTIDE SEQUENCE [LARGE SCALE GENOMIC DNA]</scope>
    <source>
        <strain evidence="14">Tak-1</strain>
    </source>
</reference>
<dbReference type="OrthoDB" id="1935185at2759"/>
<evidence type="ECO:0000256" key="8">
    <source>
        <dbReference type="ARBA" id="ARBA00022989"/>
    </source>
</evidence>
<evidence type="ECO:0000256" key="12">
    <source>
        <dbReference type="SAM" id="MobiDB-lite"/>
    </source>
</evidence>
<name>A0A2R6XG45_MARPO</name>
<evidence type="ECO:0000256" key="4">
    <source>
        <dbReference type="ARBA" id="ARBA00022692"/>
    </source>
</evidence>
<dbReference type="PANTHER" id="PTHR45678:SF9">
    <property type="entry name" value="CALCIUM-BINDING MITOCHONDRIAL CARRIER PROTEIN ARALAR1"/>
    <property type="match status" value="1"/>
</dbReference>
<dbReference type="PROSITE" id="PS50920">
    <property type="entry name" value="SOLCAR"/>
    <property type="match status" value="3"/>
</dbReference>
<evidence type="ECO:0000256" key="6">
    <source>
        <dbReference type="ARBA" id="ARBA00022792"/>
    </source>
</evidence>
<evidence type="ECO:0000256" key="5">
    <source>
        <dbReference type="ARBA" id="ARBA00022737"/>
    </source>
</evidence>
<proteinExistence type="inferred from homology"/>
<feature type="compositionally biased region" description="Low complexity" evidence="12">
    <location>
        <begin position="320"/>
        <end position="340"/>
    </location>
</feature>
<dbReference type="PRINTS" id="PR00926">
    <property type="entry name" value="MITOCARRIER"/>
</dbReference>
<feature type="repeat" description="Solcar" evidence="11">
    <location>
        <begin position="393"/>
        <end position="483"/>
    </location>
</feature>
<feature type="repeat" description="Solcar" evidence="11">
    <location>
        <begin position="574"/>
        <end position="662"/>
    </location>
</feature>
<keyword evidence="3" id="KW-0813">Transport</keyword>
<feature type="region of interest" description="Disordered" evidence="12">
    <location>
        <begin position="305"/>
        <end position="346"/>
    </location>
</feature>
<evidence type="ECO:0000256" key="1">
    <source>
        <dbReference type="ARBA" id="ARBA00004448"/>
    </source>
</evidence>
<dbReference type="PANTHER" id="PTHR45678">
    <property type="entry name" value="MITOCHONDRIAL 2-OXODICARBOXYLATE CARRIER 1-RELATED"/>
    <property type="match status" value="1"/>
</dbReference>
<dbReference type="InterPro" id="IPR002067">
    <property type="entry name" value="MCP"/>
</dbReference>
<keyword evidence="4 11" id="KW-0812">Transmembrane</keyword>
<dbReference type="Pfam" id="PF00153">
    <property type="entry name" value="Mito_carr"/>
    <property type="match status" value="3"/>
</dbReference>
<gene>
    <name evidence="13" type="ORF">MARPO_0016s0132</name>
</gene>
<protein>
    <submittedName>
        <fullName evidence="13">Uncharacterized protein</fullName>
    </submittedName>
</protein>
<dbReference type="Gramene" id="Mp6g10940.1">
    <property type="protein sequence ID" value="Mp6g10940.1.cds"/>
    <property type="gene ID" value="Mp6g10940"/>
</dbReference>
<accession>A0A2R6XG45</accession>
<evidence type="ECO:0000256" key="2">
    <source>
        <dbReference type="ARBA" id="ARBA00006375"/>
    </source>
</evidence>
<dbReference type="InterPro" id="IPR051028">
    <property type="entry name" value="Mito_Solute_Carrier"/>
</dbReference>
<dbReference type="Gene3D" id="1.50.40.10">
    <property type="entry name" value="Mitochondrial carrier domain"/>
    <property type="match status" value="1"/>
</dbReference>
<sequence length="663" mass="71818">MVSLLHSIGFQGRSVENSPAVSRKSGNWINLMSDIVPVHLEIGSRHVLQKQRSLPRRKLRRMKSWKYGRSSSLLFGVPGSVHRDVTCGCGGRSQYLGKRLSARFPSSVSTIRSSKGQWTGRLDRKPHISDGNELVENQRQPGFLRSKSGGLARSSRRRMASLASVDEKESYSRVQCSHAWKSCQRNLMTAAAVAGLSLSLCSSALASSTSNEWSSIPGYTKEDIETQLMYQLHSEIKAQKEWLEGVGQPLSQWSIDDHVKQKLFVGGEGKAVTKLDESGKPVTTRRVASVVVPLFKPSALVSKERTSIGQDISRDRPAVSKSIPDDSSSASGRSTNSTTTHLPSRDAPELVAVASVPVGSIVSAASRTVASMQSAAVATALSSSPVPGVGLMARIMMHLSGGGIAGAMGATLVYPLDTIKTRMQAQRSKDGEKPHYKDEVDCLRQVIAEGGLGALYSGLVPQLIGIAPEKAMKLTVNEILMEMLESQMPGVGVVFLEFIAGGGGGFSQVVFTNPMEAVKVRLQTQAKDSRAKSMWEVVQELGLHGLYNGSMVTMARDIPSTAIFFAVYTFITQMYPEQSFMAGCIAAIPATVIVTPMDVIKTRMQVEATAGEEVYENAWHCFMTILQKEGPGALFKGSGVRVLKTSPQFGITLMLYDMICHRQ</sequence>
<feature type="repeat" description="Solcar" evidence="11">
    <location>
        <begin position="492"/>
        <end position="573"/>
    </location>
</feature>
<keyword evidence="10 11" id="KW-0472">Membrane</keyword>
<keyword evidence="9" id="KW-0496">Mitochondrion</keyword>
<evidence type="ECO:0000256" key="3">
    <source>
        <dbReference type="ARBA" id="ARBA00022448"/>
    </source>
</evidence>
<dbReference type="GO" id="GO:0005743">
    <property type="term" value="C:mitochondrial inner membrane"/>
    <property type="evidence" value="ECO:0007669"/>
    <property type="project" value="UniProtKB-SubCell"/>
</dbReference>
<keyword evidence="8" id="KW-1133">Transmembrane helix</keyword>
<evidence type="ECO:0000313" key="14">
    <source>
        <dbReference type="Proteomes" id="UP000244005"/>
    </source>
</evidence>
<dbReference type="InterPro" id="IPR018108">
    <property type="entry name" value="MCP_transmembrane"/>
</dbReference>
<keyword evidence="5" id="KW-0677">Repeat</keyword>
<dbReference type="InterPro" id="IPR023395">
    <property type="entry name" value="MCP_dom_sf"/>
</dbReference>
<evidence type="ECO:0000256" key="9">
    <source>
        <dbReference type="ARBA" id="ARBA00023128"/>
    </source>
</evidence>
<dbReference type="EMBL" id="KZ772688">
    <property type="protein sequence ID" value="PTQ45082.1"/>
    <property type="molecule type" value="Genomic_DNA"/>
</dbReference>
<evidence type="ECO:0000256" key="11">
    <source>
        <dbReference type="PROSITE-ProRule" id="PRU00282"/>
    </source>
</evidence>
<comment type="subcellular location">
    <subcellularLocation>
        <location evidence="1">Mitochondrion inner membrane</location>
        <topology evidence="1">Multi-pass membrane protein</topology>
    </subcellularLocation>
</comment>
<dbReference type="AlphaFoldDB" id="A0A2R6XG45"/>
<evidence type="ECO:0000256" key="7">
    <source>
        <dbReference type="ARBA" id="ARBA00022837"/>
    </source>
</evidence>
<keyword evidence="14" id="KW-1185">Reference proteome</keyword>
<dbReference type="SUPFAM" id="SSF103506">
    <property type="entry name" value="Mitochondrial carrier"/>
    <property type="match status" value="1"/>
</dbReference>
<organism evidence="13 14">
    <name type="scientific">Marchantia polymorpha</name>
    <name type="common">Common liverwort</name>
    <name type="synonym">Marchantia aquatica</name>
    <dbReference type="NCBI Taxonomy" id="3197"/>
    <lineage>
        <taxon>Eukaryota</taxon>
        <taxon>Viridiplantae</taxon>
        <taxon>Streptophyta</taxon>
        <taxon>Embryophyta</taxon>
        <taxon>Marchantiophyta</taxon>
        <taxon>Marchantiopsida</taxon>
        <taxon>Marchantiidae</taxon>
        <taxon>Marchantiales</taxon>
        <taxon>Marchantiaceae</taxon>
        <taxon>Marchantia</taxon>
    </lineage>
</organism>
<comment type="similarity">
    <text evidence="2">Belongs to the mitochondrial carrier (TC 2.A.29) family.</text>
</comment>